<evidence type="ECO:0000313" key="9">
    <source>
        <dbReference type="Proteomes" id="UP001201161"/>
    </source>
</evidence>
<evidence type="ECO:0000256" key="5">
    <source>
        <dbReference type="ARBA" id="ARBA00023136"/>
    </source>
</evidence>
<organism evidence="8 9">
    <name type="scientific">Nocardioides potassii</name>
    <dbReference type="NCBI Taxonomy" id="2911371"/>
    <lineage>
        <taxon>Bacteria</taxon>
        <taxon>Bacillati</taxon>
        <taxon>Actinomycetota</taxon>
        <taxon>Actinomycetes</taxon>
        <taxon>Propionibacteriales</taxon>
        <taxon>Nocardioidaceae</taxon>
        <taxon>Nocardioides</taxon>
    </lineage>
</organism>
<dbReference type="Proteomes" id="UP001201161">
    <property type="component" value="Unassembled WGS sequence"/>
</dbReference>
<accession>A0ABS9HDP7</accession>
<protein>
    <submittedName>
        <fullName evidence="8">RDD family protein</fullName>
    </submittedName>
</protein>
<evidence type="ECO:0000313" key="8">
    <source>
        <dbReference type="EMBL" id="MCF6379320.1"/>
    </source>
</evidence>
<keyword evidence="5 6" id="KW-0472">Membrane</keyword>
<feature type="domain" description="RDD" evidence="7">
    <location>
        <begin position="15"/>
        <end position="107"/>
    </location>
</feature>
<evidence type="ECO:0000256" key="6">
    <source>
        <dbReference type="SAM" id="Phobius"/>
    </source>
</evidence>
<evidence type="ECO:0000256" key="2">
    <source>
        <dbReference type="ARBA" id="ARBA00022475"/>
    </source>
</evidence>
<keyword evidence="9" id="KW-1185">Reference proteome</keyword>
<dbReference type="Pfam" id="PF06271">
    <property type="entry name" value="RDD"/>
    <property type="match status" value="1"/>
</dbReference>
<keyword evidence="3 6" id="KW-0812">Transmembrane</keyword>
<dbReference type="InterPro" id="IPR010432">
    <property type="entry name" value="RDD"/>
</dbReference>
<proteinExistence type="predicted"/>
<evidence type="ECO:0000256" key="4">
    <source>
        <dbReference type="ARBA" id="ARBA00022989"/>
    </source>
</evidence>
<dbReference type="RefSeq" id="WP_236404110.1">
    <property type="nucleotide sequence ID" value="NZ_JAKJHZ010000010.1"/>
</dbReference>
<keyword evidence="4 6" id="KW-1133">Transmembrane helix</keyword>
<dbReference type="PANTHER" id="PTHR36115:SF6">
    <property type="entry name" value="PROLINE-RICH ANTIGEN HOMOLOG"/>
    <property type="match status" value="1"/>
</dbReference>
<evidence type="ECO:0000256" key="3">
    <source>
        <dbReference type="ARBA" id="ARBA00022692"/>
    </source>
</evidence>
<keyword evidence="2" id="KW-1003">Cell membrane</keyword>
<dbReference type="PANTHER" id="PTHR36115">
    <property type="entry name" value="PROLINE-RICH ANTIGEN HOMOLOG-RELATED"/>
    <property type="match status" value="1"/>
</dbReference>
<comment type="subcellular location">
    <subcellularLocation>
        <location evidence="1">Cell membrane</location>
        <topology evidence="1">Multi-pass membrane protein</topology>
    </subcellularLocation>
</comment>
<dbReference type="EMBL" id="JAKJHZ010000010">
    <property type="protein sequence ID" value="MCF6379320.1"/>
    <property type="molecule type" value="Genomic_DNA"/>
</dbReference>
<evidence type="ECO:0000259" key="7">
    <source>
        <dbReference type="Pfam" id="PF06271"/>
    </source>
</evidence>
<dbReference type="InterPro" id="IPR051791">
    <property type="entry name" value="Pra-immunoreactive"/>
</dbReference>
<sequence>MPLPDPSIPVAELATASWWRRLAALAVDWIACLAIAEWLVAVGVLGGNTNSLGTLGVFVLESALFTALAGGSFGKLATRLRVVRMDGSPQPISLLRALGRSVLVGLLVPPLLTFEGRGLHDVVAGSRTVTV</sequence>
<evidence type="ECO:0000256" key="1">
    <source>
        <dbReference type="ARBA" id="ARBA00004651"/>
    </source>
</evidence>
<comment type="caution">
    <text evidence="8">The sequence shown here is derived from an EMBL/GenBank/DDBJ whole genome shotgun (WGS) entry which is preliminary data.</text>
</comment>
<reference evidence="8 9" key="1">
    <citation type="submission" date="2022-01" db="EMBL/GenBank/DDBJ databases">
        <title>Nocardioides sp. nov., an actinomycete isolated from mining soil.</title>
        <authorList>
            <person name="Liu L."/>
        </authorList>
    </citation>
    <scope>NUCLEOTIDE SEQUENCE [LARGE SCALE GENOMIC DNA]</scope>
    <source>
        <strain evidence="8 9">KLBMP 9356</strain>
    </source>
</reference>
<name>A0ABS9HDP7_9ACTN</name>
<feature type="transmembrane region" description="Helical" evidence="6">
    <location>
        <begin position="22"/>
        <end position="46"/>
    </location>
</feature>
<gene>
    <name evidence="8" type="ORF">L2K70_17040</name>
</gene>
<feature type="transmembrane region" description="Helical" evidence="6">
    <location>
        <begin position="52"/>
        <end position="73"/>
    </location>
</feature>